<proteinExistence type="inferred from homology"/>
<feature type="compositionally biased region" description="Low complexity" evidence="2">
    <location>
        <begin position="339"/>
        <end position="366"/>
    </location>
</feature>
<feature type="compositionally biased region" description="Polar residues" evidence="2">
    <location>
        <begin position="388"/>
        <end position="402"/>
    </location>
</feature>
<keyword evidence="6" id="KW-1185">Reference proteome</keyword>
<sequence>MGDDTSSTKHSSKHRSKHDKHDRHEKRDKHEKHRDRDDPDRKHKKRRKHDDDDEDGDSSHKKHKHRKKDKDRKRDKDGENKMQIVDDDPSDDPMWVEKDITADGEHDVTGNIPTAESLKITSTAEAGKDAPPLPHSVNAESVLRRDDWMMAPPTSEATTSSTDRSRGLPIDLGEESLLDGYGEPSSSARTTGGGVDFFSSLGTERKKPPKPDQADPDKLKIHSKELNQDLKNGVPINFDEPAAAPAPVTPGGPGSQWRMMRLRRVYETAEEEGLPVEQVGIDRFGSLQAFEEAKEERRILDERQGKRTAERGSGTGGDRGRPSDRPTHFSKDGQKGLMFSDVGGSVGSSRSSSFRRPGGMQDTAPSTPSPPPDRARPAATRRLDSLRLPSQANSPLAQSHTPIPTVMTPPPLVSGSKNRALSPSSLNKLQAKVIRAKLMNSPDAEKLEQEYEAEARKAQGIVEDGVRKKVEVLPTIDARGRMYDVGHGKEDDAVLPGNRKKKEKFETHDPKTGEVLRINPDDDDITLGEMLRQERMGAGMSDQKNLDAQYARAVMGDGKFENDLDYIDDNAEKLGRQKMRSDAMKRQFAINDYKQTQKALASCNFCYGEDDSPPKAALVAVGTRVYLSCTLTEELIDGHCLIVPMQHHLNMLEADDDVWDETRNFMKCLMRMYAEEDKGVVFFETVLSLKKQRHTYIECIPVPWEQFDLLPGYFKESILASEAEWSQHKKLIDFSARPGGFRRAMVPNLPYFMVQFDHKGEKGYGHVIEGPADAQDEDGLEEGEKGGGEFPSYFAGEIIGNVLELEARQWRRPRRIDFRRNSERVAAFKKKYSKYDWTGML</sequence>
<dbReference type="Pfam" id="PF04677">
    <property type="entry name" value="CwfJ_C_1"/>
    <property type="match status" value="1"/>
</dbReference>
<evidence type="ECO:0008006" key="7">
    <source>
        <dbReference type="Google" id="ProtNLM"/>
    </source>
</evidence>
<feature type="compositionally biased region" description="Basic residues" evidence="2">
    <location>
        <begin position="10"/>
        <end position="33"/>
    </location>
</feature>
<feature type="compositionally biased region" description="Basic and acidic residues" evidence="2">
    <location>
        <begin position="203"/>
        <end position="228"/>
    </location>
</feature>
<feature type="compositionally biased region" description="Low complexity" evidence="2">
    <location>
        <begin position="151"/>
        <end position="162"/>
    </location>
</feature>
<dbReference type="InterPro" id="IPR006767">
    <property type="entry name" value="Cwf19-like_C_dom-2"/>
</dbReference>
<feature type="compositionally biased region" description="Basic and acidic residues" evidence="2">
    <location>
        <begin position="295"/>
        <end position="310"/>
    </location>
</feature>
<feature type="region of interest" description="Disordered" evidence="2">
    <location>
        <begin position="295"/>
        <end position="424"/>
    </location>
</feature>
<protein>
    <recommendedName>
        <fullName evidence="7">Cell cycle control protein cwf19</fullName>
    </recommendedName>
</protein>
<dbReference type="GO" id="GO:0000398">
    <property type="term" value="P:mRNA splicing, via spliceosome"/>
    <property type="evidence" value="ECO:0007669"/>
    <property type="project" value="TreeGrafter"/>
</dbReference>
<dbReference type="InterPro" id="IPR036265">
    <property type="entry name" value="HIT-like_sf"/>
</dbReference>
<feature type="domain" description="Cwf19-like protein C-terminal" evidence="3">
    <location>
        <begin position="724"/>
        <end position="838"/>
    </location>
</feature>
<evidence type="ECO:0000313" key="5">
    <source>
        <dbReference type="EMBL" id="KAF4617441.1"/>
    </source>
</evidence>
<feature type="compositionally biased region" description="Basic and acidic residues" evidence="2">
    <location>
        <begin position="318"/>
        <end position="334"/>
    </location>
</feature>
<dbReference type="Proteomes" id="UP000521872">
    <property type="component" value="Unassembled WGS sequence"/>
</dbReference>
<dbReference type="InterPro" id="IPR006768">
    <property type="entry name" value="Cwf19-like_C_dom-1"/>
</dbReference>
<feature type="domain" description="Cwf19-like C-terminal" evidence="4">
    <location>
        <begin position="591"/>
        <end position="715"/>
    </location>
</feature>
<dbReference type="Pfam" id="PF04676">
    <property type="entry name" value="CwfJ_C_2"/>
    <property type="match status" value="1"/>
</dbReference>
<feature type="compositionally biased region" description="Basic and acidic residues" evidence="2">
    <location>
        <begin position="373"/>
        <end position="385"/>
    </location>
</feature>
<dbReference type="EMBL" id="JAACJL010000030">
    <property type="protein sequence ID" value="KAF4617441.1"/>
    <property type="molecule type" value="Genomic_DNA"/>
</dbReference>
<dbReference type="PANTHER" id="PTHR12072:SF5">
    <property type="entry name" value="CWF19-LIKE PROTEIN 2"/>
    <property type="match status" value="1"/>
</dbReference>
<dbReference type="Gene3D" id="3.30.428.10">
    <property type="entry name" value="HIT-like"/>
    <property type="match status" value="1"/>
</dbReference>
<dbReference type="InterPro" id="IPR040194">
    <property type="entry name" value="Cwf19-like"/>
</dbReference>
<comment type="similarity">
    <text evidence="1">Belongs to the CWF19 family.</text>
</comment>
<evidence type="ECO:0000313" key="6">
    <source>
        <dbReference type="Proteomes" id="UP000521872"/>
    </source>
</evidence>
<dbReference type="SUPFAM" id="SSF54197">
    <property type="entry name" value="HIT-like"/>
    <property type="match status" value="1"/>
</dbReference>
<name>A0A8H4VNT4_9AGAR</name>
<dbReference type="PANTHER" id="PTHR12072">
    <property type="entry name" value="CWF19, CELL CYCLE CONTROL PROTEIN"/>
    <property type="match status" value="1"/>
</dbReference>
<gene>
    <name evidence="5" type="ORF">D9613_005999</name>
</gene>
<accession>A0A8H4VNT4</accession>
<comment type="caution">
    <text evidence="5">The sequence shown here is derived from an EMBL/GenBank/DDBJ whole genome shotgun (WGS) entry which is preliminary data.</text>
</comment>
<dbReference type="GO" id="GO:0071014">
    <property type="term" value="C:post-mRNA release spliceosomal complex"/>
    <property type="evidence" value="ECO:0007669"/>
    <property type="project" value="TreeGrafter"/>
</dbReference>
<evidence type="ECO:0000259" key="3">
    <source>
        <dbReference type="Pfam" id="PF04676"/>
    </source>
</evidence>
<feature type="compositionally biased region" description="Basic residues" evidence="2">
    <location>
        <begin position="60"/>
        <end position="71"/>
    </location>
</feature>
<feature type="compositionally biased region" description="Polar residues" evidence="2">
    <location>
        <begin position="111"/>
        <end position="124"/>
    </location>
</feature>
<feature type="compositionally biased region" description="Basic and acidic residues" evidence="2">
    <location>
        <begin position="95"/>
        <end position="108"/>
    </location>
</feature>
<organism evidence="5 6">
    <name type="scientific">Agrocybe pediades</name>
    <dbReference type="NCBI Taxonomy" id="84607"/>
    <lineage>
        <taxon>Eukaryota</taxon>
        <taxon>Fungi</taxon>
        <taxon>Dikarya</taxon>
        <taxon>Basidiomycota</taxon>
        <taxon>Agaricomycotina</taxon>
        <taxon>Agaricomycetes</taxon>
        <taxon>Agaricomycetidae</taxon>
        <taxon>Agaricales</taxon>
        <taxon>Agaricineae</taxon>
        <taxon>Strophariaceae</taxon>
        <taxon>Agrocybe</taxon>
    </lineage>
</organism>
<evidence type="ECO:0000256" key="2">
    <source>
        <dbReference type="SAM" id="MobiDB-lite"/>
    </source>
</evidence>
<feature type="compositionally biased region" description="Polar residues" evidence="2">
    <location>
        <begin position="415"/>
        <end position="424"/>
    </location>
</feature>
<evidence type="ECO:0000256" key="1">
    <source>
        <dbReference type="ARBA" id="ARBA00006795"/>
    </source>
</evidence>
<dbReference type="AlphaFoldDB" id="A0A8H4VNT4"/>
<reference evidence="5 6" key="1">
    <citation type="submission" date="2019-12" db="EMBL/GenBank/DDBJ databases">
        <authorList>
            <person name="Floudas D."/>
            <person name="Bentzer J."/>
            <person name="Ahren D."/>
            <person name="Johansson T."/>
            <person name="Persson P."/>
            <person name="Tunlid A."/>
        </authorList>
    </citation>
    <scope>NUCLEOTIDE SEQUENCE [LARGE SCALE GENOMIC DNA]</scope>
    <source>
        <strain evidence="5 6">CBS 102.39</strain>
    </source>
</reference>
<feature type="region of interest" description="Disordered" evidence="2">
    <location>
        <begin position="1"/>
        <end position="256"/>
    </location>
</feature>
<evidence type="ECO:0000259" key="4">
    <source>
        <dbReference type="Pfam" id="PF04677"/>
    </source>
</evidence>